<dbReference type="SUPFAM" id="SSF52058">
    <property type="entry name" value="L domain-like"/>
    <property type="match status" value="1"/>
</dbReference>
<dbReference type="InterPro" id="IPR042197">
    <property type="entry name" value="Apaf_helical"/>
</dbReference>
<evidence type="ECO:0000259" key="10">
    <source>
        <dbReference type="Pfam" id="PF23598"/>
    </source>
</evidence>
<dbReference type="InterPro" id="IPR027417">
    <property type="entry name" value="P-loop_NTPase"/>
</dbReference>
<reference evidence="11 12" key="1">
    <citation type="submission" date="2012-08" db="EMBL/GenBank/DDBJ databases">
        <title>Oryza genome evolution.</title>
        <authorList>
            <person name="Wing R.A."/>
        </authorList>
    </citation>
    <scope>NUCLEOTIDE SEQUENCE</scope>
</reference>
<evidence type="ECO:0000313" key="12">
    <source>
        <dbReference type="Proteomes" id="UP000032180"/>
    </source>
</evidence>
<evidence type="ECO:0000259" key="9">
    <source>
        <dbReference type="Pfam" id="PF23559"/>
    </source>
</evidence>
<dbReference type="PRINTS" id="PR00364">
    <property type="entry name" value="DISEASERSIST"/>
</dbReference>
<dbReference type="InterPro" id="IPR032675">
    <property type="entry name" value="LRR_dom_sf"/>
</dbReference>
<dbReference type="Pfam" id="PF00931">
    <property type="entry name" value="NB-ARC"/>
    <property type="match status" value="1"/>
</dbReference>
<dbReference type="InterPro" id="IPR036388">
    <property type="entry name" value="WH-like_DNA-bd_sf"/>
</dbReference>
<dbReference type="Gene3D" id="1.10.10.10">
    <property type="entry name" value="Winged helix-like DNA-binding domain superfamily/Winged helix DNA-binding domain"/>
    <property type="match status" value="1"/>
</dbReference>
<dbReference type="PANTHER" id="PTHR23155">
    <property type="entry name" value="DISEASE RESISTANCE PROTEIN RP"/>
    <property type="match status" value="1"/>
</dbReference>
<keyword evidence="2" id="KW-0433">Leucine-rich repeat</keyword>
<name>A0A0D9XQI9_9ORYZ</name>
<dbReference type="Pfam" id="PF23598">
    <property type="entry name" value="LRR_14"/>
    <property type="match status" value="1"/>
</dbReference>
<keyword evidence="6" id="KW-0175">Coiled coil</keyword>
<evidence type="ECO:0000256" key="3">
    <source>
        <dbReference type="ARBA" id="ARBA00022737"/>
    </source>
</evidence>
<dbReference type="Pfam" id="PF23559">
    <property type="entry name" value="WHD_DRP"/>
    <property type="match status" value="1"/>
</dbReference>
<feature type="domain" description="Disease resistance protein winged helix" evidence="9">
    <location>
        <begin position="437"/>
        <end position="508"/>
    </location>
</feature>
<feature type="domain" description="NB-ARC" evidence="7">
    <location>
        <begin position="176"/>
        <end position="352"/>
    </location>
</feature>
<dbReference type="FunFam" id="1.10.10.10:FF:000322">
    <property type="entry name" value="Probable disease resistance protein At1g63360"/>
    <property type="match status" value="1"/>
</dbReference>
<feature type="domain" description="Disease resistance N-terminal" evidence="8">
    <location>
        <begin position="23"/>
        <end position="105"/>
    </location>
</feature>
<dbReference type="STRING" id="77586.A0A0D9XQI9"/>
<dbReference type="Gene3D" id="3.40.50.300">
    <property type="entry name" value="P-loop containing nucleotide triphosphate hydrolases"/>
    <property type="match status" value="1"/>
</dbReference>
<dbReference type="AlphaFoldDB" id="A0A0D9XQI9"/>
<dbReference type="HOGENOM" id="CLU_000837_25_4_1"/>
<evidence type="ECO:0000256" key="5">
    <source>
        <dbReference type="ARBA" id="ARBA00022821"/>
    </source>
</evidence>
<protein>
    <submittedName>
        <fullName evidence="11">Uncharacterized protein</fullName>
    </submittedName>
</protein>
<dbReference type="Proteomes" id="UP000032180">
    <property type="component" value="Chromosome 11"/>
</dbReference>
<dbReference type="InterPro" id="IPR041118">
    <property type="entry name" value="Rx_N"/>
</dbReference>
<dbReference type="InterPro" id="IPR044974">
    <property type="entry name" value="Disease_R_plants"/>
</dbReference>
<feature type="domain" description="Disease resistance R13L4/SHOC-2-like LRR" evidence="10">
    <location>
        <begin position="566"/>
        <end position="884"/>
    </location>
</feature>
<keyword evidence="4" id="KW-0547">Nucleotide-binding</keyword>
<organism evidence="11 12">
    <name type="scientific">Leersia perrieri</name>
    <dbReference type="NCBI Taxonomy" id="77586"/>
    <lineage>
        <taxon>Eukaryota</taxon>
        <taxon>Viridiplantae</taxon>
        <taxon>Streptophyta</taxon>
        <taxon>Embryophyta</taxon>
        <taxon>Tracheophyta</taxon>
        <taxon>Spermatophyta</taxon>
        <taxon>Magnoliopsida</taxon>
        <taxon>Liliopsida</taxon>
        <taxon>Poales</taxon>
        <taxon>Poaceae</taxon>
        <taxon>BOP clade</taxon>
        <taxon>Oryzoideae</taxon>
        <taxon>Oryzeae</taxon>
        <taxon>Oryzinae</taxon>
        <taxon>Leersia</taxon>
    </lineage>
</organism>
<dbReference type="Gene3D" id="3.80.10.10">
    <property type="entry name" value="Ribonuclease Inhibitor"/>
    <property type="match status" value="1"/>
</dbReference>
<dbReference type="GO" id="GO:0042742">
    <property type="term" value="P:defense response to bacterium"/>
    <property type="evidence" value="ECO:0007669"/>
    <property type="project" value="UniProtKB-ARBA"/>
</dbReference>
<comment type="similarity">
    <text evidence="1">Belongs to the disease resistance NB-LRR family.</text>
</comment>
<dbReference type="Pfam" id="PF18052">
    <property type="entry name" value="Rx_N"/>
    <property type="match status" value="1"/>
</dbReference>
<accession>A0A0D9XQI9</accession>
<keyword evidence="3" id="KW-0677">Repeat</keyword>
<keyword evidence="5" id="KW-0611">Plant defense</keyword>
<dbReference type="GO" id="GO:0002758">
    <property type="term" value="P:innate immune response-activating signaling pathway"/>
    <property type="evidence" value="ECO:0007669"/>
    <property type="project" value="UniProtKB-ARBA"/>
</dbReference>
<evidence type="ECO:0000313" key="11">
    <source>
        <dbReference type="EnsemblPlants" id="LPERR11G06590.1"/>
    </source>
</evidence>
<dbReference type="InterPro" id="IPR055414">
    <property type="entry name" value="LRR_R13L4/SHOC2-like"/>
</dbReference>
<keyword evidence="12" id="KW-1185">Reference proteome</keyword>
<proteinExistence type="inferred from homology"/>
<dbReference type="SUPFAM" id="SSF52540">
    <property type="entry name" value="P-loop containing nucleoside triphosphate hydrolases"/>
    <property type="match status" value="1"/>
</dbReference>
<dbReference type="Gene3D" id="1.20.5.4130">
    <property type="match status" value="1"/>
</dbReference>
<evidence type="ECO:0000256" key="4">
    <source>
        <dbReference type="ARBA" id="ARBA00022741"/>
    </source>
</evidence>
<dbReference type="PANTHER" id="PTHR23155:SF1216">
    <property type="entry name" value="OS04G0219600 PROTEIN"/>
    <property type="match status" value="1"/>
</dbReference>
<sequence length="961" mass="108863">MAEAALLAISKISIALGDEATKVVIAKLSGKVSNLRELPDKVEYIRRELRVMKDVIQDLDSTNISMNVVKGWIDELRKLAYHIEDVMDKYSYYACQLQQEGSLMRFMKGAHYASVFSEVASEVMKIKGDLEQVRRHQMEWFPTLQAIRRTPTDNETLRSQGRTKLLDSGDPVGIEYNRKKLLELLYSNDEPGHKVITVSGMGGLGKTTLALDVYEREKIKFPVHAWITVSQTYTTISLLRQFVRQVVLNEQESFESKKDAINKMGVNELIEELNRKAENFTTCLIVLDDVWDQNVYFEIQGVLKNLQACRIIITTRMEHVAVLAPSECHLKIQVLGEADAFNLFCRRAFYNRKGHRCPPDLENVAASIVRKCKGLPLAIVTMGGLMSSKLPTERAWQQMYNQLRSELAKNDDVKTILKLSYHALSADQKNCFLFCSLFPEDYPISCESLVRYWVAEGFAVRVEHNGPEDVAEINLMELIHRNMLEVEEHDELGRVSSCKLHDIVRNLALSIAKQERFGHANDFGAMEKIDWEVRRLSLFLNNDKGCASIVKFPHLRTLLGTISQPPGMLSSIFSESKYLTVLELQDSDITEVPESIGKLFNLRYIGLRRTRLRSLPESIEKLSNLQTLDIKLSKIERLPEGITKIKKLRHLLADRYADETQSGFRYITAIKAPKDLSNLEELQTLQTMESSKHLAEQLKKLMKLRCVWIDNISSADCANIFPTLSNMPSLSSLLLSAKDENEPLCFESLKPTSTKLQVLIIRGQWTKSTLDYPIFCSHDIHLKYLSVSWCHLGEDPLGILSSRLENLTYLRLNNMHSAKRLVLDATAFPCLKTLVLMQMPDVNQIKIMNGALPVIEGLYILALSGLESVPPGIETLRTLKKLWLIDLHRDFKDHWIDSEMHQKMQHVPELRAAAGAQGQPAGARNAGRQELPPAAGRRVVVGDGERLLGCYCSSPGSQAMP</sequence>
<dbReference type="EnsemblPlants" id="LPERR11G06590.1">
    <property type="protein sequence ID" value="LPERR11G06590.1"/>
    <property type="gene ID" value="LPERR11G06590"/>
</dbReference>
<reference evidence="12" key="2">
    <citation type="submission" date="2013-12" db="EMBL/GenBank/DDBJ databases">
        <authorList>
            <person name="Yu Y."/>
            <person name="Lee S."/>
            <person name="de Baynast K."/>
            <person name="Wissotski M."/>
            <person name="Liu L."/>
            <person name="Talag J."/>
            <person name="Goicoechea J."/>
            <person name="Angelova A."/>
            <person name="Jetty R."/>
            <person name="Kudrna D."/>
            <person name="Golser W."/>
            <person name="Rivera L."/>
            <person name="Zhang J."/>
            <person name="Wing R."/>
        </authorList>
    </citation>
    <scope>NUCLEOTIDE SEQUENCE</scope>
</reference>
<dbReference type="Gene3D" id="1.10.8.430">
    <property type="entry name" value="Helical domain of apoptotic protease-activating factors"/>
    <property type="match status" value="1"/>
</dbReference>
<evidence type="ECO:0000259" key="7">
    <source>
        <dbReference type="Pfam" id="PF00931"/>
    </source>
</evidence>
<dbReference type="GO" id="GO:0009626">
    <property type="term" value="P:plant-type hypersensitive response"/>
    <property type="evidence" value="ECO:0007669"/>
    <property type="project" value="UniProtKB-ARBA"/>
</dbReference>
<dbReference type="eggNOG" id="KOG4658">
    <property type="taxonomic scope" value="Eukaryota"/>
</dbReference>
<dbReference type="Gramene" id="LPERR11G06590.1">
    <property type="protein sequence ID" value="LPERR11G06590.1"/>
    <property type="gene ID" value="LPERR11G06590"/>
</dbReference>
<dbReference type="InterPro" id="IPR058922">
    <property type="entry name" value="WHD_DRP"/>
</dbReference>
<evidence type="ECO:0000256" key="6">
    <source>
        <dbReference type="ARBA" id="ARBA00023054"/>
    </source>
</evidence>
<dbReference type="InterPro" id="IPR002182">
    <property type="entry name" value="NB-ARC"/>
</dbReference>
<reference evidence="11" key="3">
    <citation type="submission" date="2015-04" db="UniProtKB">
        <authorList>
            <consortium name="EnsemblPlants"/>
        </authorList>
    </citation>
    <scope>IDENTIFICATION</scope>
</reference>
<evidence type="ECO:0000256" key="2">
    <source>
        <dbReference type="ARBA" id="ARBA00022614"/>
    </source>
</evidence>
<evidence type="ECO:0000256" key="1">
    <source>
        <dbReference type="ARBA" id="ARBA00008894"/>
    </source>
</evidence>
<dbReference type="GO" id="GO:0043531">
    <property type="term" value="F:ADP binding"/>
    <property type="evidence" value="ECO:0007669"/>
    <property type="project" value="InterPro"/>
</dbReference>
<evidence type="ECO:0000259" key="8">
    <source>
        <dbReference type="Pfam" id="PF18052"/>
    </source>
</evidence>